<proteinExistence type="inferred from homology"/>
<sequence>MSGLHAPGREPAQTAPERVERPHRVEAAAASRVGLRKRRSWPHILGTAAILVWTLPAFLYLVLLSVKPERIMVERSALIFWPTFDRFRDVVVSDLGLPIWNSLLTSTVGALFAVGLASLAAVTFSFLNFKGKALLFLLMLLPRMFPPVTTLIPIQLAMKTLGLIDTRAALIILFTGFQIPLAIWIMRTYLDEIPRELAESAAIDGASLPSIVARIVLPLAGPGLLAAFILAFIFNWNEFLFPLIVTSFHAKTGSVAIMNFAGGYKKLQWGSLAVLGVVMTMPVILFVLAFRAALIRGFTTGALKG</sequence>
<evidence type="ECO:0000256" key="8">
    <source>
        <dbReference type="ARBA" id="ARBA00023136"/>
    </source>
</evidence>
<feature type="transmembrane region" description="Helical" evidence="9">
    <location>
        <begin position="168"/>
        <end position="190"/>
    </location>
</feature>
<dbReference type="SUPFAM" id="SSF161098">
    <property type="entry name" value="MetI-like"/>
    <property type="match status" value="1"/>
</dbReference>
<dbReference type="InterPro" id="IPR000515">
    <property type="entry name" value="MetI-like"/>
</dbReference>
<keyword evidence="8 9" id="KW-0472">Membrane</keyword>
<feature type="region of interest" description="Disordered" evidence="10">
    <location>
        <begin position="1"/>
        <end position="21"/>
    </location>
</feature>
<name>A0A537ITX7_9BACT</name>
<evidence type="ECO:0000256" key="3">
    <source>
        <dbReference type="ARBA" id="ARBA00022448"/>
    </source>
</evidence>
<feature type="transmembrane region" description="Helical" evidence="9">
    <location>
        <begin position="211"/>
        <end position="233"/>
    </location>
</feature>
<evidence type="ECO:0000313" key="13">
    <source>
        <dbReference type="Proteomes" id="UP000318834"/>
    </source>
</evidence>
<dbReference type="GO" id="GO:0055085">
    <property type="term" value="P:transmembrane transport"/>
    <property type="evidence" value="ECO:0007669"/>
    <property type="project" value="InterPro"/>
</dbReference>
<comment type="subcellular location">
    <subcellularLocation>
        <location evidence="1 9">Cell membrane</location>
        <topology evidence="1 9">Multi-pass membrane protein</topology>
    </subcellularLocation>
</comment>
<dbReference type="InterPro" id="IPR050901">
    <property type="entry name" value="BP-dep_ABC_trans_perm"/>
</dbReference>
<keyword evidence="4" id="KW-1003">Cell membrane</keyword>
<dbReference type="GO" id="GO:0005886">
    <property type="term" value="C:plasma membrane"/>
    <property type="evidence" value="ECO:0007669"/>
    <property type="project" value="UniProtKB-SubCell"/>
</dbReference>
<gene>
    <name evidence="12" type="ORF">E6H05_07605</name>
</gene>
<dbReference type="Pfam" id="PF00528">
    <property type="entry name" value="BPD_transp_1"/>
    <property type="match status" value="1"/>
</dbReference>
<evidence type="ECO:0000256" key="10">
    <source>
        <dbReference type="SAM" id="MobiDB-lite"/>
    </source>
</evidence>
<evidence type="ECO:0000313" key="12">
    <source>
        <dbReference type="EMBL" id="TMI74717.1"/>
    </source>
</evidence>
<evidence type="ECO:0000256" key="7">
    <source>
        <dbReference type="ARBA" id="ARBA00022989"/>
    </source>
</evidence>
<evidence type="ECO:0000256" key="2">
    <source>
        <dbReference type="ARBA" id="ARBA00009047"/>
    </source>
</evidence>
<dbReference type="PANTHER" id="PTHR32243">
    <property type="entry name" value="MALTOSE TRANSPORT SYSTEM PERMEASE-RELATED"/>
    <property type="match status" value="1"/>
</dbReference>
<evidence type="ECO:0000259" key="11">
    <source>
        <dbReference type="PROSITE" id="PS50928"/>
    </source>
</evidence>
<dbReference type="AlphaFoldDB" id="A0A537ITX7"/>
<keyword evidence="5" id="KW-0762">Sugar transport</keyword>
<keyword evidence="7 9" id="KW-1133">Transmembrane helix</keyword>
<feature type="transmembrane region" description="Helical" evidence="9">
    <location>
        <begin position="44"/>
        <end position="66"/>
    </location>
</feature>
<dbReference type="InterPro" id="IPR035906">
    <property type="entry name" value="MetI-like_sf"/>
</dbReference>
<keyword evidence="6 9" id="KW-0812">Transmembrane</keyword>
<dbReference type="Gene3D" id="1.10.3720.10">
    <property type="entry name" value="MetI-like"/>
    <property type="match status" value="1"/>
</dbReference>
<organism evidence="12 13">
    <name type="scientific">Candidatus Segetimicrobium genomatis</name>
    <dbReference type="NCBI Taxonomy" id="2569760"/>
    <lineage>
        <taxon>Bacteria</taxon>
        <taxon>Bacillati</taxon>
        <taxon>Candidatus Sysuimicrobiota</taxon>
        <taxon>Candidatus Sysuimicrobiia</taxon>
        <taxon>Candidatus Sysuimicrobiales</taxon>
        <taxon>Candidatus Segetimicrobiaceae</taxon>
        <taxon>Candidatus Segetimicrobium</taxon>
    </lineage>
</organism>
<evidence type="ECO:0000256" key="1">
    <source>
        <dbReference type="ARBA" id="ARBA00004651"/>
    </source>
</evidence>
<reference evidence="12 13" key="1">
    <citation type="journal article" date="2019" name="Nat. Microbiol.">
        <title>Mediterranean grassland soil C-N compound turnover is dependent on rainfall and depth, and is mediated by genomically divergent microorganisms.</title>
        <authorList>
            <person name="Diamond S."/>
            <person name="Andeer P.F."/>
            <person name="Li Z."/>
            <person name="Crits-Christoph A."/>
            <person name="Burstein D."/>
            <person name="Anantharaman K."/>
            <person name="Lane K.R."/>
            <person name="Thomas B.C."/>
            <person name="Pan C."/>
            <person name="Northen T.R."/>
            <person name="Banfield J.F."/>
        </authorList>
    </citation>
    <scope>NUCLEOTIDE SEQUENCE [LARGE SCALE GENOMIC DNA]</scope>
    <source>
        <strain evidence="12">NP_8</strain>
    </source>
</reference>
<dbReference type="PANTHER" id="PTHR32243:SF50">
    <property type="entry name" value="MALTOSE_MALTODEXTRIN TRANSPORT SYSTEM PERMEASE PROTEIN MALG"/>
    <property type="match status" value="1"/>
</dbReference>
<dbReference type="EMBL" id="VBAP01000052">
    <property type="protein sequence ID" value="TMI74717.1"/>
    <property type="molecule type" value="Genomic_DNA"/>
</dbReference>
<feature type="transmembrane region" description="Helical" evidence="9">
    <location>
        <begin position="103"/>
        <end position="127"/>
    </location>
</feature>
<dbReference type="PROSITE" id="PS50928">
    <property type="entry name" value="ABC_TM1"/>
    <property type="match status" value="1"/>
</dbReference>
<evidence type="ECO:0000256" key="9">
    <source>
        <dbReference type="RuleBase" id="RU363032"/>
    </source>
</evidence>
<evidence type="ECO:0000256" key="4">
    <source>
        <dbReference type="ARBA" id="ARBA00022475"/>
    </source>
</evidence>
<evidence type="ECO:0000256" key="6">
    <source>
        <dbReference type="ARBA" id="ARBA00022692"/>
    </source>
</evidence>
<protein>
    <submittedName>
        <fullName evidence="12">Carbohydrate ABC transporter permease</fullName>
    </submittedName>
</protein>
<feature type="domain" description="ABC transmembrane type-1" evidence="11">
    <location>
        <begin position="99"/>
        <end position="290"/>
    </location>
</feature>
<comment type="caution">
    <text evidence="12">The sequence shown here is derived from an EMBL/GenBank/DDBJ whole genome shotgun (WGS) entry which is preliminary data.</text>
</comment>
<feature type="transmembrane region" description="Helical" evidence="9">
    <location>
        <begin position="272"/>
        <end position="294"/>
    </location>
</feature>
<comment type="similarity">
    <text evidence="2">Belongs to the binding-protein-dependent transport system permease family. MalFG subfamily.</text>
</comment>
<evidence type="ECO:0000256" key="5">
    <source>
        <dbReference type="ARBA" id="ARBA00022597"/>
    </source>
</evidence>
<dbReference type="Proteomes" id="UP000318834">
    <property type="component" value="Unassembled WGS sequence"/>
</dbReference>
<feature type="transmembrane region" description="Helical" evidence="9">
    <location>
        <begin position="134"/>
        <end position="156"/>
    </location>
</feature>
<keyword evidence="3 9" id="KW-0813">Transport</keyword>
<accession>A0A537ITX7</accession>
<dbReference type="CDD" id="cd06261">
    <property type="entry name" value="TM_PBP2"/>
    <property type="match status" value="1"/>
</dbReference>